<keyword evidence="5" id="KW-0317">Glutathione biosynthesis</keyword>
<evidence type="ECO:0000313" key="12">
    <source>
        <dbReference type="EMBL" id="ALL13129.1"/>
    </source>
</evidence>
<evidence type="ECO:0000256" key="10">
    <source>
        <dbReference type="PIRNR" id="PIRNR017901"/>
    </source>
</evidence>
<dbReference type="GO" id="GO:0004357">
    <property type="term" value="F:glutamate-cysteine ligase activity"/>
    <property type="evidence" value="ECO:0007669"/>
    <property type="project" value="UniProtKB-UniRule"/>
</dbReference>
<dbReference type="GO" id="GO:0006750">
    <property type="term" value="P:glutathione biosynthetic process"/>
    <property type="evidence" value="ECO:0007669"/>
    <property type="project" value="UniProtKB-UniRule"/>
</dbReference>
<keyword evidence="7 10" id="KW-0067">ATP-binding</keyword>
<dbReference type="PANTHER" id="PTHR34378">
    <property type="entry name" value="GLUTAMATE--CYSTEINE LIGASE, CHLOROPLASTIC"/>
    <property type="match status" value="1"/>
</dbReference>
<dbReference type="STRING" id="69395.AQ619_07065"/>
<dbReference type="Proteomes" id="UP000056905">
    <property type="component" value="Chromosome"/>
</dbReference>
<evidence type="ECO:0000256" key="1">
    <source>
        <dbReference type="ARBA" id="ARBA00005006"/>
    </source>
</evidence>
<dbReference type="InterPro" id="IPR006336">
    <property type="entry name" value="GCS2"/>
</dbReference>
<evidence type="ECO:0000256" key="5">
    <source>
        <dbReference type="ARBA" id="ARBA00022684"/>
    </source>
</evidence>
<dbReference type="PIRSF" id="PIRSF017901">
    <property type="entry name" value="GCL"/>
    <property type="match status" value="1"/>
</dbReference>
<evidence type="ECO:0000256" key="3">
    <source>
        <dbReference type="ARBA" id="ARBA00011153"/>
    </source>
</evidence>
<dbReference type="InterPro" id="IPR035434">
    <property type="entry name" value="GCL_bact_plant"/>
</dbReference>
<evidence type="ECO:0000256" key="6">
    <source>
        <dbReference type="ARBA" id="ARBA00022741"/>
    </source>
</evidence>
<sequence>MADTASLQERPLTLDDLTAYFAKGSKPKDQFRVGAEHEKFGFYLGSHEPVPYYGDKGIHALLTGLQRFGWTPVMEGEVMIGLERNGANVSLEPGGQFELSGAPLLTMHDICQETGQHLDEVKTVADELGLGFMGLGFSPLWTREQVPVMPKGRYVIMRNYMPKVGGLGLDMMLRTCTVQANLDFSSEADMVAKFRVSLALQPIVTALFANSPFTEGKPNGFLSSRANVWTDTDADRTGLLDFVFEDGFDFERYARYALDVPMYFAKRGDRYIDLAGRSFRDFIDGRIDELPGERASIKDWADHTTTLFPEVRLKTYLEMRGADAGPWSSLCALPALWTGVFYDDAALAAAWDLCKDWTAEERAGLRRDVPTLGLKAPIAGRTAQDVAKDFVAIAKAGLKDRAHVNGGFLDETIYLGELEEIADSGLTRADRLLALYHGKWKGDVSRAFTDCAYWEPRSKT</sequence>
<comment type="similarity">
    <text evidence="2">Belongs to the carboxylate-amine ligase family. Glutamate--cysteine ligase type 2 subfamily.</text>
</comment>
<reference evidence="12 13" key="1">
    <citation type="submission" date="2015-10" db="EMBL/GenBank/DDBJ databases">
        <title>Conservation of the essential genome among Caulobacter and Brevundimonas species.</title>
        <authorList>
            <person name="Scott D."/>
            <person name="Ely B."/>
        </authorList>
    </citation>
    <scope>NUCLEOTIDE SEQUENCE [LARGE SCALE GENOMIC DNA]</scope>
    <source>
        <strain evidence="12 13">CB4</strain>
    </source>
</reference>
<evidence type="ECO:0000256" key="7">
    <source>
        <dbReference type="ARBA" id="ARBA00022840"/>
    </source>
</evidence>
<comment type="similarity">
    <text evidence="10">Belongs to the glutamate--cysteine ligase type 2 family. EgtA subfamily.</text>
</comment>
<dbReference type="InterPro" id="IPR014746">
    <property type="entry name" value="Gln_synth/guanido_kin_cat_dom"/>
</dbReference>
<dbReference type="PANTHER" id="PTHR34378:SF1">
    <property type="entry name" value="GLUTAMATE--CYSTEINE LIGASE, CHLOROPLASTIC"/>
    <property type="match status" value="1"/>
</dbReference>
<evidence type="ECO:0000256" key="11">
    <source>
        <dbReference type="PIRSR" id="PIRSR017901-50"/>
    </source>
</evidence>
<evidence type="ECO:0000256" key="4">
    <source>
        <dbReference type="ARBA" id="ARBA00022598"/>
    </source>
</evidence>
<dbReference type="EC" id="6.3.2.2" evidence="10"/>
<dbReference type="InterPro" id="IPR011556">
    <property type="entry name" value="Glut_cys_lig_pln_type"/>
</dbReference>
<dbReference type="OrthoDB" id="9780152at2"/>
<organism evidence="12 13">
    <name type="scientific">Caulobacter henricii</name>
    <dbReference type="NCBI Taxonomy" id="69395"/>
    <lineage>
        <taxon>Bacteria</taxon>
        <taxon>Pseudomonadati</taxon>
        <taxon>Pseudomonadota</taxon>
        <taxon>Alphaproteobacteria</taxon>
        <taxon>Caulobacterales</taxon>
        <taxon>Caulobacteraceae</taxon>
        <taxon>Caulobacter</taxon>
    </lineage>
</organism>
<keyword evidence="6 10" id="KW-0547">Nucleotide-binding</keyword>
<dbReference type="GO" id="GO:0005524">
    <property type="term" value="F:ATP binding"/>
    <property type="evidence" value="ECO:0007669"/>
    <property type="project" value="UniProtKB-UniRule"/>
</dbReference>
<proteinExistence type="inferred from homology"/>
<name>A0A0P0NYC6_9CAUL</name>
<dbReference type="Pfam" id="PF04107">
    <property type="entry name" value="GCS2"/>
    <property type="match status" value="1"/>
</dbReference>
<keyword evidence="8" id="KW-0809">Transit peptide</keyword>
<evidence type="ECO:0000256" key="8">
    <source>
        <dbReference type="ARBA" id="ARBA00022946"/>
    </source>
</evidence>
<keyword evidence="13" id="KW-1185">Reference proteome</keyword>
<evidence type="ECO:0000256" key="2">
    <source>
        <dbReference type="ARBA" id="ARBA00010253"/>
    </source>
</evidence>
<gene>
    <name evidence="12" type="ORF">AQ619_07065</name>
</gene>
<evidence type="ECO:0000313" key="13">
    <source>
        <dbReference type="Proteomes" id="UP000056905"/>
    </source>
</evidence>
<dbReference type="EMBL" id="CP013002">
    <property type="protein sequence ID" value="ALL13129.1"/>
    <property type="molecule type" value="Genomic_DNA"/>
</dbReference>
<feature type="disulfide bond" evidence="11">
    <location>
        <begin position="111"/>
        <end position="331"/>
    </location>
</feature>
<protein>
    <recommendedName>
        <fullName evidence="10">Glutamate--cysteine ligase</fullName>
        <ecNumber evidence="10">6.3.2.2</ecNumber>
    </recommendedName>
</protein>
<evidence type="ECO:0000256" key="9">
    <source>
        <dbReference type="ARBA" id="ARBA00023157"/>
    </source>
</evidence>
<comment type="subunit">
    <text evidence="3">Homodimer or monomer when oxidized or reduced, respectively.</text>
</comment>
<accession>A0A0P0NYC6</accession>
<keyword evidence="4 10" id="KW-0436">Ligase</keyword>
<comment type="catalytic activity">
    <reaction evidence="10">
        <text>L-cysteine + L-glutamate + ATP = gamma-L-glutamyl-L-cysteine + ADP + phosphate + H(+)</text>
        <dbReference type="Rhea" id="RHEA:13285"/>
        <dbReference type="ChEBI" id="CHEBI:15378"/>
        <dbReference type="ChEBI" id="CHEBI:29985"/>
        <dbReference type="ChEBI" id="CHEBI:30616"/>
        <dbReference type="ChEBI" id="CHEBI:35235"/>
        <dbReference type="ChEBI" id="CHEBI:43474"/>
        <dbReference type="ChEBI" id="CHEBI:58173"/>
        <dbReference type="ChEBI" id="CHEBI:456216"/>
        <dbReference type="EC" id="6.3.2.2"/>
    </reaction>
</comment>
<dbReference type="NCBIfam" id="TIGR01436">
    <property type="entry name" value="glu_cys_lig_pln"/>
    <property type="match status" value="1"/>
</dbReference>
<keyword evidence="9 11" id="KW-1015">Disulfide bond</keyword>
<dbReference type="AlphaFoldDB" id="A0A0P0NYC6"/>
<dbReference type="Gene3D" id="3.30.590.20">
    <property type="match status" value="1"/>
</dbReference>
<comment type="function">
    <text evidence="10">Catalyzes the synthesis of gamma-glutamylcysteine (gamma-GC).</text>
</comment>
<comment type="pathway">
    <text evidence="1">Sulfur metabolism; glutathione biosynthesis; glutathione from L-cysteine and L-glutamate: step 1/2.</text>
</comment>
<dbReference type="RefSeq" id="WP_062145833.1">
    <property type="nucleotide sequence ID" value="NZ_CP013002.1"/>
</dbReference>
<dbReference type="KEGG" id="chq:AQ619_07065"/>
<dbReference type="SUPFAM" id="SSF55931">
    <property type="entry name" value="Glutamine synthetase/guanido kinase"/>
    <property type="match status" value="1"/>
</dbReference>